<keyword evidence="3" id="KW-0862">Zinc</keyword>
<keyword evidence="8" id="KW-1185">Reference proteome</keyword>
<sequence>MFGIYTITLSSRDDVARNACLLTGSAWDHSIISSRSTFKDVATLHFRHKNNMDDNGDIPVYSERHLALFQRVKDALDDLPVLHNSAIPKDESCAICLTPFDAILAGEVPQEGEGEFEDGVTKVVGCGHLFCRKDLSEWIRNFHGSCPTCRHPFLDIKPYTESDAESSDDEYFPDDDEDEEDDFFGMDEFDDELEVEEMEVDLDDIWGYVDLHGGDESDDEKEHAEPVINGLLEDDHEQVCGTSDVDTGVEADAICDDPSPRDK</sequence>
<name>A0A9P7EG17_9AGAM</name>
<organism evidence="7 8">
    <name type="scientific">Suillus subaureus</name>
    <dbReference type="NCBI Taxonomy" id="48587"/>
    <lineage>
        <taxon>Eukaryota</taxon>
        <taxon>Fungi</taxon>
        <taxon>Dikarya</taxon>
        <taxon>Basidiomycota</taxon>
        <taxon>Agaricomycotina</taxon>
        <taxon>Agaricomycetes</taxon>
        <taxon>Agaricomycetidae</taxon>
        <taxon>Boletales</taxon>
        <taxon>Suillineae</taxon>
        <taxon>Suillaceae</taxon>
        <taxon>Suillus</taxon>
    </lineage>
</organism>
<dbReference type="Gene3D" id="3.30.40.10">
    <property type="entry name" value="Zinc/RING finger domain, C3HC4 (zinc finger)"/>
    <property type="match status" value="1"/>
</dbReference>
<evidence type="ECO:0000256" key="3">
    <source>
        <dbReference type="ARBA" id="ARBA00022833"/>
    </source>
</evidence>
<evidence type="ECO:0000313" key="8">
    <source>
        <dbReference type="Proteomes" id="UP000807769"/>
    </source>
</evidence>
<dbReference type="PROSITE" id="PS50089">
    <property type="entry name" value="ZF_RING_2"/>
    <property type="match status" value="1"/>
</dbReference>
<dbReference type="InterPro" id="IPR001841">
    <property type="entry name" value="Znf_RING"/>
</dbReference>
<accession>A0A9P7EG17</accession>
<evidence type="ECO:0000313" key="7">
    <source>
        <dbReference type="EMBL" id="KAG1820237.1"/>
    </source>
</evidence>
<keyword evidence="2 4" id="KW-0863">Zinc-finger</keyword>
<dbReference type="SMART" id="SM00184">
    <property type="entry name" value="RING"/>
    <property type="match status" value="1"/>
</dbReference>
<dbReference type="AlphaFoldDB" id="A0A9P7EG17"/>
<gene>
    <name evidence="7" type="ORF">BJ212DRAFT_1478377</name>
</gene>
<dbReference type="Proteomes" id="UP000807769">
    <property type="component" value="Unassembled WGS sequence"/>
</dbReference>
<dbReference type="OrthoDB" id="8062037at2759"/>
<feature type="region of interest" description="Disordered" evidence="5">
    <location>
        <begin position="241"/>
        <end position="263"/>
    </location>
</feature>
<reference evidence="7" key="1">
    <citation type="journal article" date="2020" name="New Phytol.">
        <title>Comparative genomics reveals dynamic genome evolution in host specialist ectomycorrhizal fungi.</title>
        <authorList>
            <person name="Lofgren L.A."/>
            <person name="Nguyen N.H."/>
            <person name="Vilgalys R."/>
            <person name="Ruytinx J."/>
            <person name="Liao H.L."/>
            <person name="Branco S."/>
            <person name="Kuo A."/>
            <person name="LaButti K."/>
            <person name="Lipzen A."/>
            <person name="Andreopoulos W."/>
            <person name="Pangilinan J."/>
            <person name="Riley R."/>
            <person name="Hundley H."/>
            <person name="Na H."/>
            <person name="Barry K."/>
            <person name="Grigoriev I.V."/>
            <person name="Stajich J.E."/>
            <person name="Kennedy P.G."/>
        </authorList>
    </citation>
    <scope>NUCLEOTIDE SEQUENCE</scope>
    <source>
        <strain evidence="7">MN1</strain>
    </source>
</reference>
<dbReference type="InterPro" id="IPR018957">
    <property type="entry name" value="Znf_C3HC4_RING-type"/>
</dbReference>
<evidence type="ECO:0000256" key="2">
    <source>
        <dbReference type="ARBA" id="ARBA00022771"/>
    </source>
</evidence>
<evidence type="ECO:0000256" key="1">
    <source>
        <dbReference type="ARBA" id="ARBA00022723"/>
    </source>
</evidence>
<feature type="domain" description="RING-type" evidence="6">
    <location>
        <begin position="93"/>
        <end position="150"/>
    </location>
</feature>
<comment type="caution">
    <text evidence="7">The sequence shown here is derived from an EMBL/GenBank/DDBJ whole genome shotgun (WGS) entry which is preliminary data.</text>
</comment>
<proteinExistence type="predicted"/>
<evidence type="ECO:0000256" key="4">
    <source>
        <dbReference type="PROSITE-ProRule" id="PRU00175"/>
    </source>
</evidence>
<keyword evidence="1" id="KW-0479">Metal-binding</keyword>
<dbReference type="GeneID" id="64633716"/>
<protein>
    <recommendedName>
        <fullName evidence="6">RING-type domain-containing protein</fullName>
    </recommendedName>
</protein>
<dbReference type="RefSeq" id="XP_041195508.1">
    <property type="nucleotide sequence ID" value="XM_041339700.1"/>
</dbReference>
<evidence type="ECO:0000259" key="6">
    <source>
        <dbReference type="PROSITE" id="PS50089"/>
    </source>
</evidence>
<dbReference type="InterPro" id="IPR013083">
    <property type="entry name" value="Znf_RING/FYVE/PHD"/>
</dbReference>
<dbReference type="SUPFAM" id="SSF57850">
    <property type="entry name" value="RING/U-box"/>
    <property type="match status" value="1"/>
</dbReference>
<dbReference type="EMBL" id="JABBWG010000008">
    <property type="protein sequence ID" value="KAG1820237.1"/>
    <property type="molecule type" value="Genomic_DNA"/>
</dbReference>
<evidence type="ECO:0000256" key="5">
    <source>
        <dbReference type="SAM" id="MobiDB-lite"/>
    </source>
</evidence>
<dbReference type="GO" id="GO:0008270">
    <property type="term" value="F:zinc ion binding"/>
    <property type="evidence" value="ECO:0007669"/>
    <property type="project" value="UniProtKB-KW"/>
</dbReference>
<dbReference type="Pfam" id="PF00097">
    <property type="entry name" value="zf-C3HC4"/>
    <property type="match status" value="1"/>
</dbReference>